<feature type="signal peptide" evidence="5">
    <location>
        <begin position="1"/>
        <end position="19"/>
    </location>
</feature>
<comment type="subcellular location">
    <subcellularLocation>
        <location evidence="1">Membrane</location>
        <topology evidence="1">Single-pass membrane protein</topology>
    </subcellularLocation>
</comment>
<dbReference type="EMBL" id="BMQD01000006">
    <property type="protein sequence ID" value="GGK65036.1"/>
    <property type="molecule type" value="Genomic_DNA"/>
</dbReference>
<dbReference type="GO" id="GO:0006508">
    <property type="term" value="P:proteolysis"/>
    <property type="evidence" value="ECO:0007669"/>
    <property type="project" value="UniProtKB-KW"/>
</dbReference>
<dbReference type="InterPro" id="IPR007343">
    <property type="entry name" value="Uncharacterised_pept_Zn_put"/>
</dbReference>
<sequence length="252" mass="27523">MIAALTGAAGLLLTGTAHAYPVKDETLTQNALYGAGALAETECAEKSVEDGDPASAKKYLTGVLNCLNASWKTHLEAAGLQFTKPVVKFYTKAPARFCGHKFGDSEAWHCPQSRTIAIRLHKNLLQDTGDLYLLHLMSQMYAYHVQELVGIGEAYRAAPYKHTSELNEQHRRHSLQMDCLAGVFIKSVWSSLERPVSNWNHLMGMVKDTGDVKGKARVYGKGASRVHWSKQGYATGDPASCNTWAASPAKVS</sequence>
<protein>
    <submittedName>
        <fullName evidence="6">Zinc protease</fullName>
    </submittedName>
</protein>
<gene>
    <name evidence="6" type="ORF">GCM10010126_25400</name>
</gene>
<organism evidence="6 7">
    <name type="scientific">Planomonospora parontospora</name>
    <dbReference type="NCBI Taxonomy" id="58119"/>
    <lineage>
        <taxon>Bacteria</taxon>
        <taxon>Bacillati</taxon>
        <taxon>Actinomycetota</taxon>
        <taxon>Actinomycetes</taxon>
        <taxon>Streptosporangiales</taxon>
        <taxon>Streptosporangiaceae</taxon>
        <taxon>Planomonospora</taxon>
    </lineage>
</organism>
<keyword evidence="5" id="KW-0732">Signal</keyword>
<dbReference type="PANTHER" id="PTHR30168:SF0">
    <property type="entry name" value="INNER MEMBRANE PROTEIN"/>
    <property type="match status" value="1"/>
</dbReference>
<proteinExistence type="predicted"/>
<evidence type="ECO:0000256" key="4">
    <source>
        <dbReference type="ARBA" id="ARBA00023136"/>
    </source>
</evidence>
<reference evidence="6" key="1">
    <citation type="journal article" date="2014" name="Int. J. Syst. Evol. Microbiol.">
        <title>Complete genome sequence of Corynebacterium casei LMG S-19264T (=DSM 44701T), isolated from a smear-ripened cheese.</title>
        <authorList>
            <consortium name="US DOE Joint Genome Institute (JGI-PGF)"/>
            <person name="Walter F."/>
            <person name="Albersmeier A."/>
            <person name="Kalinowski J."/>
            <person name="Ruckert C."/>
        </authorList>
    </citation>
    <scope>NUCLEOTIDE SEQUENCE</scope>
    <source>
        <strain evidence="6">JCM 3093</strain>
    </source>
</reference>
<feature type="chain" id="PRO_5041385836" evidence="5">
    <location>
        <begin position="20"/>
        <end position="252"/>
    </location>
</feature>
<evidence type="ECO:0000313" key="7">
    <source>
        <dbReference type="Proteomes" id="UP000627984"/>
    </source>
</evidence>
<name>A0AA37F4H5_9ACTN</name>
<keyword evidence="6" id="KW-0645">Protease</keyword>
<evidence type="ECO:0000256" key="5">
    <source>
        <dbReference type="SAM" id="SignalP"/>
    </source>
</evidence>
<evidence type="ECO:0000256" key="3">
    <source>
        <dbReference type="ARBA" id="ARBA00022989"/>
    </source>
</evidence>
<reference evidence="6" key="2">
    <citation type="submission" date="2022-09" db="EMBL/GenBank/DDBJ databases">
        <authorList>
            <person name="Sun Q."/>
            <person name="Ohkuma M."/>
        </authorList>
    </citation>
    <scope>NUCLEOTIDE SEQUENCE</scope>
    <source>
        <strain evidence="6">JCM 3093</strain>
    </source>
</reference>
<evidence type="ECO:0000256" key="1">
    <source>
        <dbReference type="ARBA" id="ARBA00004167"/>
    </source>
</evidence>
<keyword evidence="6" id="KW-0378">Hydrolase</keyword>
<dbReference type="Pfam" id="PF04228">
    <property type="entry name" value="Zn_peptidase"/>
    <property type="match status" value="1"/>
</dbReference>
<dbReference type="GO" id="GO:0016020">
    <property type="term" value="C:membrane"/>
    <property type="evidence" value="ECO:0007669"/>
    <property type="project" value="UniProtKB-SubCell"/>
</dbReference>
<dbReference type="Proteomes" id="UP000627984">
    <property type="component" value="Unassembled WGS sequence"/>
</dbReference>
<comment type="caution">
    <text evidence="6">The sequence shown here is derived from an EMBL/GenBank/DDBJ whole genome shotgun (WGS) entry which is preliminary data.</text>
</comment>
<keyword evidence="2" id="KW-0812">Transmembrane</keyword>
<keyword evidence="3" id="KW-1133">Transmembrane helix</keyword>
<accession>A0AA37F4H5</accession>
<dbReference type="GO" id="GO:0008233">
    <property type="term" value="F:peptidase activity"/>
    <property type="evidence" value="ECO:0007669"/>
    <property type="project" value="UniProtKB-KW"/>
</dbReference>
<evidence type="ECO:0000256" key="2">
    <source>
        <dbReference type="ARBA" id="ARBA00022692"/>
    </source>
</evidence>
<evidence type="ECO:0000313" key="6">
    <source>
        <dbReference type="EMBL" id="GGK65036.1"/>
    </source>
</evidence>
<dbReference type="AlphaFoldDB" id="A0AA37F4H5"/>
<dbReference type="PANTHER" id="PTHR30168">
    <property type="entry name" value="PUTATIVE MEMBRANE PROTEIN YPFJ"/>
    <property type="match status" value="1"/>
</dbReference>
<keyword evidence="4" id="KW-0472">Membrane</keyword>